<dbReference type="Gene3D" id="1.25.10.10">
    <property type="entry name" value="Leucine-rich Repeat Variant"/>
    <property type="match status" value="1"/>
</dbReference>
<dbReference type="InterPro" id="IPR011989">
    <property type="entry name" value="ARM-like"/>
</dbReference>
<comment type="similarity">
    <text evidence="1">Belongs to the importin alpha family.</text>
</comment>
<accession>A0ABR3B8N0</accession>
<evidence type="ECO:0000256" key="3">
    <source>
        <dbReference type="ARBA" id="ARBA00022927"/>
    </source>
</evidence>
<dbReference type="InterPro" id="IPR000225">
    <property type="entry name" value="Armadillo"/>
</dbReference>
<proteinExistence type="inferred from homology"/>
<sequence length="596" mass="66921">MTIDEYEPDDILYEISRKLANVNIHNMSLDADAETIEKSTLPTIRYYLYSHDKAMCLQSVEMLRRYLTQVGGSSESAQDILALDILPRINEILTWDEASSIQFECAWIVTNIAAGSSEQTYALVESGIVDSLLICIRRNNCSPNTRAQIAWALSNFAGESAQLREMLMEKRAPAVVAEVLKTIHDEIYTQVYTYSYSYGKMHITDQEMCTNVKALVWSLANMSRGGFKTANYWSVYCPVFEVLEKLIHFDHNDILTDACWGLSRILYSMHEVPSFYRNVSISFELCSRLSQLLRRSSIPIIVPALRAIINITSGPDEHSVILLKSGLLNHIPALMTPDFPAGIRRDAFLLIGNIAVCGGLLIQKIINNNNLIKCVLAHVRVPGKIYNQETRQWDPTLGYMYCEIDEEWKITSEALSIISNIISRGSSSCVREFLKDENEVPATLVHLLRSQDVPLQPTQKCIDAIINLVERTNLLSSGSSDQQNNTDQVNTYSLELLNEGLIPLLEGQYELHDEDDSIKTRCDVLEGILEEGIETMKKIKAKQNQSKSLAGMFGMVEARNTLISTNKRRVLHGPEDGDIRLIENAIGNLSVSNGGE</sequence>
<evidence type="ECO:0000313" key="5">
    <source>
        <dbReference type="Proteomes" id="UP001448207"/>
    </source>
</evidence>
<organism evidence="4 5">
    <name type="scientific">Phycomyces blakesleeanus</name>
    <dbReference type="NCBI Taxonomy" id="4837"/>
    <lineage>
        <taxon>Eukaryota</taxon>
        <taxon>Fungi</taxon>
        <taxon>Fungi incertae sedis</taxon>
        <taxon>Mucoromycota</taxon>
        <taxon>Mucoromycotina</taxon>
        <taxon>Mucoromycetes</taxon>
        <taxon>Mucorales</taxon>
        <taxon>Phycomycetaceae</taxon>
        <taxon>Phycomyces</taxon>
    </lineage>
</organism>
<gene>
    <name evidence="4" type="ORF">J3Q64DRAFT_1718733</name>
</gene>
<keyword evidence="5" id="KW-1185">Reference proteome</keyword>
<dbReference type="InterPro" id="IPR016024">
    <property type="entry name" value="ARM-type_fold"/>
</dbReference>
<dbReference type="SMART" id="SM00185">
    <property type="entry name" value="ARM"/>
    <property type="match status" value="4"/>
</dbReference>
<keyword evidence="3" id="KW-0653">Protein transport</keyword>
<keyword evidence="2" id="KW-0813">Transport</keyword>
<dbReference type="SUPFAM" id="SSF48371">
    <property type="entry name" value="ARM repeat"/>
    <property type="match status" value="1"/>
</dbReference>
<reference evidence="4 5" key="1">
    <citation type="submission" date="2024-04" db="EMBL/GenBank/DDBJ databases">
        <title>Symmetric and asymmetric DNA N6-adenine methylation regulates different biological responses in Mucorales.</title>
        <authorList>
            <consortium name="Lawrence Berkeley National Laboratory"/>
            <person name="Lax C."/>
            <person name="Mondo S.J."/>
            <person name="Osorio-Concepcion M."/>
            <person name="Muszewska A."/>
            <person name="Corrochano-Luque M."/>
            <person name="Gutierrez G."/>
            <person name="Riley R."/>
            <person name="Lipzen A."/>
            <person name="Guo J."/>
            <person name="Hundley H."/>
            <person name="Amirebrahimi M."/>
            <person name="Ng V."/>
            <person name="Lorenzo-Gutierrez D."/>
            <person name="Binder U."/>
            <person name="Yang J."/>
            <person name="Song Y."/>
            <person name="Canovas D."/>
            <person name="Navarro E."/>
            <person name="Freitag M."/>
            <person name="Gabaldon T."/>
            <person name="Grigoriev I.V."/>
            <person name="Corrochano L.M."/>
            <person name="Nicolas F.E."/>
            <person name="Garre V."/>
        </authorList>
    </citation>
    <scope>NUCLEOTIDE SEQUENCE [LARGE SCALE GENOMIC DNA]</scope>
    <source>
        <strain evidence="4 5">L51</strain>
    </source>
</reference>
<comment type="caution">
    <text evidence="4">The sequence shown here is derived from an EMBL/GenBank/DDBJ whole genome shotgun (WGS) entry which is preliminary data.</text>
</comment>
<dbReference type="PANTHER" id="PTHR23316">
    <property type="entry name" value="IMPORTIN ALPHA"/>
    <property type="match status" value="1"/>
</dbReference>
<dbReference type="EMBL" id="JBCLYO010000002">
    <property type="protein sequence ID" value="KAL0092368.1"/>
    <property type="molecule type" value="Genomic_DNA"/>
</dbReference>
<evidence type="ECO:0000256" key="1">
    <source>
        <dbReference type="ARBA" id="ARBA00010394"/>
    </source>
</evidence>
<dbReference type="Proteomes" id="UP001448207">
    <property type="component" value="Unassembled WGS sequence"/>
</dbReference>
<protein>
    <submittedName>
        <fullName evidence="4">Armadillo-type protein</fullName>
    </submittedName>
</protein>
<evidence type="ECO:0000256" key="2">
    <source>
        <dbReference type="ARBA" id="ARBA00022448"/>
    </source>
</evidence>
<evidence type="ECO:0000313" key="4">
    <source>
        <dbReference type="EMBL" id="KAL0092368.1"/>
    </source>
</evidence>
<name>A0ABR3B8N0_PHYBL</name>